<sequence length="525" mass="58090">MAAPGPGEYFSVGSHVSCLTCLGQRLQGEVVAFDYQSKMLTLKCASSSGKPNLNDVILINLAYVSDVDIINDRTETPPPLASLNVSKLANRARTEKEDKLSQAYAISAGVSVEGQQLFQTIHKTIKDCKWQEKNIIVMDDVVISPPYQVENCKGKEGSALSHVRKIMAAWCCTALCVTPLLLLLLLLLNTALGFKLCPSHCLCYESSDLVDCRSRGLVGVPFGVPHGTWLLDLSGNKLTEVQARSFVGLWSLRILLMSNNSIHTLQPQSLSSLQFLERLDLSYNWLRWLPPAFSQSLSSLQELRLDHNLLQRLDSSSLSDFENLRKLDLSYNHIQSMDVRAFGSLSRLSLLSLEGNRLNVLKDGLLSRQQSLEVLLLGHNNISVIEMGALAPLRSLTLLGLQGNQLHHIRFKTFLKPQTTTITYLQMSSNPWTCDCELQRIFSKIQHVRNLQVSDYKDIICHAPAQQAGSSLASLDSQLCLAETASVLVITITVMLAVIGALVKAECNSKNKQTANDAETERQEK</sequence>
<dbReference type="Proteomes" id="UP000831701">
    <property type="component" value="Chromosome 12"/>
</dbReference>
<organism evidence="1 2">
    <name type="scientific">Scortum barcoo</name>
    <name type="common">barcoo grunter</name>
    <dbReference type="NCBI Taxonomy" id="214431"/>
    <lineage>
        <taxon>Eukaryota</taxon>
        <taxon>Metazoa</taxon>
        <taxon>Chordata</taxon>
        <taxon>Craniata</taxon>
        <taxon>Vertebrata</taxon>
        <taxon>Euteleostomi</taxon>
        <taxon>Actinopterygii</taxon>
        <taxon>Neopterygii</taxon>
        <taxon>Teleostei</taxon>
        <taxon>Neoteleostei</taxon>
        <taxon>Acanthomorphata</taxon>
        <taxon>Eupercaria</taxon>
        <taxon>Centrarchiformes</taxon>
        <taxon>Terapontoidei</taxon>
        <taxon>Terapontidae</taxon>
        <taxon>Scortum</taxon>
    </lineage>
</organism>
<evidence type="ECO:0000313" key="2">
    <source>
        <dbReference type="Proteomes" id="UP000831701"/>
    </source>
</evidence>
<comment type="caution">
    <text evidence="1">The sequence shown here is derived from an EMBL/GenBank/DDBJ whole genome shotgun (WGS) entry which is preliminary data.</text>
</comment>
<reference evidence="1" key="1">
    <citation type="submission" date="2022-04" db="EMBL/GenBank/DDBJ databases">
        <title>Jade perch genome.</title>
        <authorList>
            <person name="Chao B."/>
        </authorList>
    </citation>
    <scope>NUCLEOTIDE SEQUENCE</scope>
    <source>
        <strain evidence="1">CB-2022</strain>
    </source>
</reference>
<dbReference type="EMBL" id="CM041542">
    <property type="protein sequence ID" value="KAI3365514.1"/>
    <property type="molecule type" value="Genomic_DNA"/>
</dbReference>
<keyword evidence="2" id="KW-1185">Reference proteome</keyword>
<evidence type="ECO:0000313" key="1">
    <source>
        <dbReference type="EMBL" id="KAI3365514.1"/>
    </source>
</evidence>
<proteinExistence type="predicted"/>
<accession>A0ACB8WD51</accession>
<protein>
    <submittedName>
        <fullName evidence="1">Uncharacterized protein</fullName>
    </submittedName>
</protein>
<name>A0ACB8WD51_9TELE</name>
<gene>
    <name evidence="1" type="ORF">L3Q82_010605</name>
</gene>